<evidence type="ECO:0000313" key="3">
    <source>
        <dbReference type="Proteomes" id="UP000004474"/>
    </source>
</evidence>
<feature type="region of interest" description="Disordered" evidence="1">
    <location>
        <begin position="32"/>
        <end position="63"/>
    </location>
</feature>
<name>K1EKJ8_9MICO</name>
<evidence type="ECO:0000256" key="1">
    <source>
        <dbReference type="SAM" id="MobiDB-lite"/>
    </source>
</evidence>
<dbReference type="Proteomes" id="UP000004474">
    <property type="component" value="Unassembled WGS sequence"/>
</dbReference>
<accession>K1EKJ8</accession>
<dbReference type="RefSeq" id="WP_007929933.1">
    <property type="nucleotide sequence ID" value="NZ_ALWX01000100.1"/>
</dbReference>
<protein>
    <submittedName>
        <fullName evidence="2">Uncharacterized protein</fullName>
    </submittedName>
</protein>
<comment type="caution">
    <text evidence="2">The sequence shown here is derived from an EMBL/GenBank/DDBJ whole genome shotgun (WGS) entry which is preliminary data.</text>
</comment>
<evidence type="ECO:0000313" key="2">
    <source>
        <dbReference type="EMBL" id="EKA59853.1"/>
    </source>
</evidence>
<dbReference type="AlphaFoldDB" id="K1EKJ8"/>
<sequence>AAGGTAGLALLTVDGLHPSADGQPLIASSLVEALAPEDEQDTPGSAGTGRDPAQGPDESTRPS</sequence>
<dbReference type="EMBL" id="ALWX01000100">
    <property type="protein sequence ID" value="EKA59853.1"/>
    <property type="molecule type" value="Genomic_DNA"/>
</dbReference>
<organism evidence="2 3">
    <name type="scientific">Janibacter hoylei PVAS-1</name>
    <dbReference type="NCBI Taxonomy" id="1210046"/>
    <lineage>
        <taxon>Bacteria</taxon>
        <taxon>Bacillati</taxon>
        <taxon>Actinomycetota</taxon>
        <taxon>Actinomycetes</taxon>
        <taxon>Micrococcales</taxon>
        <taxon>Intrasporangiaceae</taxon>
        <taxon>Janibacter</taxon>
    </lineage>
</organism>
<proteinExistence type="predicted"/>
<feature type="non-terminal residue" evidence="2">
    <location>
        <position position="1"/>
    </location>
</feature>
<gene>
    <name evidence="2" type="ORF">B277_16049</name>
</gene>
<reference evidence="2 3" key="1">
    <citation type="journal article" date="2012" name="J. Bacteriol.">
        <title>Genome Sequence of Janibacter hoylei MTCC8307, Isolated from the Stratospheric Air.</title>
        <authorList>
            <person name="Pawar S.P."/>
            <person name="Dhotre D.P."/>
            <person name="Shetty S.A."/>
            <person name="Chowdhury S.P."/>
            <person name="Chaudhari B.L."/>
            <person name="Shouche Y.S."/>
        </authorList>
    </citation>
    <scope>NUCLEOTIDE SEQUENCE [LARGE SCALE GENOMIC DNA]</scope>
    <source>
        <strain evidence="2 3">PVAS-1</strain>
    </source>
</reference>